<proteinExistence type="predicted"/>
<protein>
    <submittedName>
        <fullName evidence="2">Uncharacterized protein</fullName>
    </submittedName>
</protein>
<organism evidence="2 3">
    <name type="scientific">Nonomuraea soli</name>
    <dbReference type="NCBI Taxonomy" id="1032476"/>
    <lineage>
        <taxon>Bacteria</taxon>
        <taxon>Bacillati</taxon>
        <taxon>Actinomycetota</taxon>
        <taxon>Actinomycetes</taxon>
        <taxon>Streptosporangiales</taxon>
        <taxon>Streptosporangiaceae</taxon>
        <taxon>Nonomuraea</taxon>
    </lineage>
</organism>
<dbReference type="AlphaFoldDB" id="A0A7W0HW46"/>
<name>A0A7W0HW46_9ACTN</name>
<reference evidence="2 3" key="1">
    <citation type="submission" date="2020-07" db="EMBL/GenBank/DDBJ databases">
        <title>Genomic Encyclopedia of Type Strains, Phase IV (KMG-IV): sequencing the most valuable type-strain genomes for metagenomic binning, comparative biology and taxonomic classification.</title>
        <authorList>
            <person name="Goeker M."/>
        </authorList>
    </citation>
    <scope>NUCLEOTIDE SEQUENCE [LARGE SCALE GENOMIC DNA]</scope>
    <source>
        <strain evidence="2 3">DSM 45533</strain>
    </source>
</reference>
<keyword evidence="1" id="KW-0472">Membrane</keyword>
<evidence type="ECO:0000313" key="2">
    <source>
        <dbReference type="EMBL" id="MBA2897878.1"/>
    </source>
</evidence>
<evidence type="ECO:0000313" key="3">
    <source>
        <dbReference type="Proteomes" id="UP000530928"/>
    </source>
</evidence>
<evidence type="ECO:0000256" key="1">
    <source>
        <dbReference type="SAM" id="Phobius"/>
    </source>
</evidence>
<comment type="caution">
    <text evidence="2">The sequence shown here is derived from an EMBL/GenBank/DDBJ whole genome shotgun (WGS) entry which is preliminary data.</text>
</comment>
<sequence>MALKDARIEEILDALDTRWPQVSYRVKTFPEGQRHARLRHPGGGRAILFVHEQQWVCLSESASGVEAEGILGRVDEPAEAIADRLRFVAPRPPRSRWPHTLLAVSLGLVCAVAVGSFTASLLIVLAGGHRYTEAADLYRWIVATLAVMAGISAGSWATWVIGIRGRRTSP</sequence>
<keyword evidence="1" id="KW-1133">Transmembrane helix</keyword>
<feature type="transmembrane region" description="Helical" evidence="1">
    <location>
        <begin position="101"/>
        <end position="125"/>
    </location>
</feature>
<dbReference type="RefSeq" id="WP_181616555.1">
    <property type="nucleotide sequence ID" value="NZ_BAABAM010000016.1"/>
</dbReference>
<keyword evidence="3" id="KW-1185">Reference proteome</keyword>
<dbReference type="Proteomes" id="UP000530928">
    <property type="component" value="Unassembled WGS sequence"/>
</dbReference>
<keyword evidence="1" id="KW-0812">Transmembrane</keyword>
<accession>A0A7W0HW46</accession>
<feature type="transmembrane region" description="Helical" evidence="1">
    <location>
        <begin position="137"/>
        <end position="161"/>
    </location>
</feature>
<dbReference type="EMBL" id="JACDUR010000014">
    <property type="protein sequence ID" value="MBA2897878.1"/>
    <property type="molecule type" value="Genomic_DNA"/>
</dbReference>
<gene>
    <name evidence="2" type="ORF">HNR30_009284</name>
</gene>